<dbReference type="InterPro" id="IPR021521">
    <property type="entry name" value="DUF3185"/>
</dbReference>
<keyword evidence="1" id="KW-1133">Transmembrane helix</keyword>
<accession>B1ZUP5</accession>
<dbReference type="Pfam" id="PF11381">
    <property type="entry name" value="DUF3185"/>
    <property type="match status" value="1"/>
</dbReference>
<evidence type="ECO:0000256" key="1">
    <source>
        <dbReference type="SAM" id="Phobius"/>
    </source>
</evidence>
<evidence type="ECO:0000313" key="3">
    <source>
        <dbReference type="Proteomes" id="UP000007013"/>
    </source>
</evidence>
<organism evidence="2 3">
    <name type="scientific">Opitutus terrae (strain DSM 11246 / JCM 15787 / PB90-1)</name>
    <dbReference type="NCBI Taxonomy" id="452637"/>
    <lineage>
        <taxon>Bacteria</taxon>
        <taxon>Pseudomonadati</taxon>
        <taxon>Verrucomicrobiota</taxon>
        <taxon>Opitutia</taxon>
        <taxon>Opitutales</taxon>
        <taxon>Opitutaceae</taxon>
        <taxon>Opitutus</taxon>
    </lineage>
</organism>
<protein>
    <submittedName>
        <fullName evidence="2">Membrane protein</fullName>
    </submittedName>
</protein>
<reference evidence="2 3" key="1">
    <citation type="journal article" date="2011" name="J. Bacteriol.">
        <title>Genome sequence of the verrucomicrobium Opitutus terrae PB90-1, an abundant inhabitant of rice paddy soil ecosystems.</title>
        <authorList>
            <person name="van Passel M.W."/>
            <person name="Kant R."/>
            <person name="Palva A."/>
            <person name="Copeland A."/>
            <person name="Lucas S."/>
            <person name="Lapidus A."/>
            <person name="Glavina del Rio T."/>
            <person name="Pitluck S."/>
            <person name="Goltsman E."/>
            <person name="Clum A."/>
            <person name="Sun H."/>
            <person name="Schmutz J."/>
            <person name="Larimer F.W."/>
            <person name="Land M.L."/>
            <person name="Hauser L."/>
            <person name="Kyrpides N."/>
            <person name="Mikhailova N."/>
            <person name="Richardson P.P."/>
            <person name="Janssen P.H."/>
            <person name="de Vos W.M."/>
            <person name="Smidt H."/>
        </authorList>
    </citation>
    <scope>NUCLEOTIDE SEQUENCE [LARGE SCALE GENOMIC DNA]</scope>
    <source>
        <strain evidence="3">DSM 11246 / JCM 15787 / PB90-1</strain>
    </source>
</reference>
<gene>
    <name evidence="2" type="ordered locus">Oter_1645</name>
</gene>
<sequence>MHAPVMNRLLGSGLLLAGAVMLYEGRQAHELAMANAAAMGAPDTSAKSVWLLALGAVAIIWGLFAVLRRTIT</sequence>
<proteinExistence type="predicted"/>
<dbReference type="AlphaFoldDB" id="B1ZUP5"/>
<dbReference type="HOGENOM" id="CLU_2718401_0_0_0"/>
<dbReference type="Proteomes" id="UP000007013">
    <property type="component" value="Chromosome"/>
</dbReference>
<keyword evidence="1" id="KW-0812">Transmembrane</keyword>
<name>B1ZUP5_OPITP</name>
<evidence type="ECO:0000313" key="2">
    <source>
        <dbReference type="EMBL" id="ACB74929.1"/>
    </source>
</evidence>
<keyword evidence="1" id="KW-0472">Membrane</keyword>
<dbReference type="KEGG" id="ote:Oter_1645"/>
<keyword evidence="3" id="KW-1185">Reference proteome</keyword>
<dbReference type="EMBL" id="CP001032">
    <property type="protein sequence ID" value="ACB74929.1"/>
    <property type="molecule type" value="Genomic_DNA"/>
</dbReference>
<feature type="transmembrane region" description="Helical" evidence="1">
    <location>
        <begin position="48"/>
        <end position="67"/>
    </location>
</feature>
<dbReference type="STRING" id="452637.Oter_1645"/>